<comment type="caution">
    <text evidence="2">The sequence shown here is derived from an EMBL/GenBank/DDBJ whole genome shotgun (WGS) entry which is preliminary data.</text>
</comment>
<name>A0AAD9SHS0_PHOAM</name>
<feature type="transmembrane region" description="Helical" evidence="1">
    <location>
        <begin position="71"/>
        <end position="94"/>
    </location>
</feature>
<feature type="transmembrane region" description="Helical" evidence="1">
    <location>
        <begin position="160"/>
        <end position="181"/>
    </location>
</feature>
<sequence length="290" mass="33607">MKKQVFTSYYVEAVSTTIFLFAFTVWHMRQRTTSRRDSEFGHLSGGEDHLRPQTRTSLLGIRAVGAFRSSLNAFLGASMLFSIAMLAAALYMSLKGTVQRKSPLRSGQDIPTDSALYDMMLSMLAATFSIFPVMILYAMQRRESDFSLKKRENQVWVRRAVLALIWILAAIEVYTSLYGNFDYDYRELENEFHRENCDWRGSVHYWNGMIAAQCLIIVGPVLWLLLTIFVLTGFRIPGILDKPWMVRWRSFWRLGIAWFNLLAMWGILGFFTWVRHKIDNTVGHLNEANK</sequence>
<reference evidence="2" key="1">
    <citation type="submission" date="2023-06" db="EMBL/GenBank/DDBJ databases">
        <authorList>
            <person name="Noh H."/>
        </authorList>
    </citation>
    <scope>NUCLEOTIDE SEQUENCE</scope>
    <source>
        <strain evidence="2">DUCC20226</strain>
    </source>
</reference>
<keyword evidence="1" id="KW-0472">Membrane</keyword>
<evidence type="ECO:0000313" key="2">
    <source>
        <dbReference type="EMBL" id="KAK2607774.1"/>
    </source>
</evidence>
<feature type="transmembrane region" description="Helical" evidence="1">
    <location>
        <begin position="114"/>
        <end position="139"/>
    </location>
</feature>
<keyword evidence="1" id="KW-0812">Transmembrane</keyword>
<feature type="transmembrane region" description="Helical" evidence="1">
    <location>
        <begin position="6"/>
        <end position="26"/>
    </location>
</feature>
<protein>
    <submittedName>
        <fullName evidence="2">Uncharacterized protein</fullName>
    </submittedName>
</protein>
<keyword evidence="1" id="KW-1133">Transmembrane helix</keyword>
<feature type="transmembrane region" description="Helical" evidence="1">
    <location>
        <begin position="251"/>
        <end position="274"/>
    </location>
</feature>
<feature type="transmembrane region" description="Helical" evidence="1">
    <location>
        <begin position="210"/>
        <end position="231"/>
    </location>
</feature>
<accession>A0AAD9SHS0</accession>
<gene>
    <name evidence="2" type="ORF">N8I77_006426</name>
</gene>
<dbReference type="EMBL" id="JAUJFL010000003">
    <property type="protein sequence ID" value="KAK2607774.1"/>
    <property type="molecule type" value="Genomic_DNA"/>
</dbReference>
<proteinExistence type="predicted"/>
<dbReference type="Proteomes" id="UP001265746">
    <property type="component" value="Unassembled WGS sequence"/>
</dbReference>
<evidence type="ECO:0000313" key="3">
    <source>
        <dbReference type="Proteomes" id="UP001265746"/>
    </source>
</evidence>
<organism evidence="2 3">
    <name type="scientific">Phomopsis amygdali</name>
    <name type="common">Fusicoccum amygdali</name>
    <dbReference type="NCBI Taxonomy" id="1214568"/>
    <lineage>
        <taxon>Eukaryota</taxon>
        <taxon>Fungi</taxon>
        <taxon>Dikarya</taxon>
        <taxon>Ascomycota</taxon>
        <taxon>Pezizomycotina</taxon>
        <taxon>Sordariomycetes</taxon>
        <taxon>Sordariomycetidae</taxon>
        <taxon>Diaporthales</taxon>
        <taxon>Diaporthaceae</taxon>
        <taxon>Diaporthe</taxon>
    </lineage>
</organism>
<keyword evidence="3" id="KW-1185">Reference proteome</keyword>
<evidence type="ECO:0000256" key="1">
    <source>
        <dbReference type="SAM" id="Phobius"/>
    </source>
</evidence>
<dbReference type="AlphaFoldDB" id="A0AAD9SHS0"/>